<keyword evidence="5 6" id="KW-0411">Iron-sulfur</keyword>
<organism evidence="8 9">
    <name type="scientific">Roseisolibacter agri</name>
    <dbReference type="NCBI Taxonomy" id="2014610"/>
    <lineage>
        <taxon>Bacteria</taxon>
        <taxon>Pseudomonadati</taxon>
        <taxon>Gemmatimonadota</taxon>
        <taxon>Gemmatimonadia</taxon>
        <taxon>Gemmatimonadales</taxon>
        <taxon>Gemmatimonadaceae</taxon>
        <taxon>Roseisolibacter</taxon>
    </lineage>
</organism>
<dbReference type="GO" id="GO:0046872">
    <property type="term" value="F:metal ion binding"/>
    <property type="evidence" value="ECO:0007669"/>
    <property type="project" value="UniProtKB-UniRule"/>
</dbReference>
<keyword evidence="6" id="KW-0249">Electron transport</keyword>
<evidence type="ECO:0000256" key="6">
    <source>
        <dbReference type="PIRNR" id="PIRNR000139"/>
    </source>
</evidence>
<evidence type="ECO:0000256" key="4">
    <source>
        <dbReference type="ARBA" id="ARBA00023004"/>
    </source>
</evidence>
<gene>
    <name evidence="8" type="ORF">rosag_49690</name>
</gene>
<dbReference type="EMBL" id="BRXS01000010">
    <property type="protein sequence ID" value="GLC28456.1"/>
    <property type="molecule type" value="Genomic_DNA"/>
</dbReference>
<proteinExistence type="predicted"/>
<dbReference type="InterPro" id="IPR017896">
    <property type="entry name" value="4Fe4S_Fe-S-bd"/>
</dbReference>
<dbReference type="InterPro" id="IPR004017">
    <property type="entry name" value="Cys_rich_dom"/>
</dbReference>
<evidence type="ECO:0000256" key="3">
    <source>
        <dbReference type="ARBA" id="ARBA00022737"/>
    </source>
</evidence>
<name>A0AA37QEP6_9BACT</name>
<keyword evidence="9" id="KW-1185">Reference proteome</keyword>
<accession>A0AA37QEP6</accession>
<feature type="domain" description="4Fe-4S ferredoxin-type" evidence="7">
    <location>
        <begin position="72"/>
        <end position="103"/>
    </location>
</feature>
<reference evidence="8" key="1">
    <citation type="submission" date="2022-08" db="EMBL/GenBank/DDBJ databases">
        <title>Draft genome sequencing of Roseisolibacter agri AW1220.</title>
        <authorList>
            <person name="Tobiishi Y."/>
            <person name="Tonouchi A."/>
        </authorList>
    </citation>
    <scope>NUCLEOTIDE SEQUENCE</scope>
    <source>
        <strain evidence="8">AW1220</strain>
    </source>
</reference>
<keyword evidence="4 6" id="KW-0408">Iron</keyword>
<evidence type="ECO:0000256" key="1">
    <source>
        <dbReference type="ARBA" id="ARBA00022485"/>
    </source>
</evidence>
<sequence>MSSTALPVAAPCALPGTPLADVRSGIDACVHCGFCLQACPTYVNLQDENDSPRGRILLMREVLEGTLPVDDPDVQTHIDRCLGCRACETACPSGVPYGQMLEAMRATLAEGRPRPLVARVILGTFARRWLLALVLFGARVLRATRIPGLLARVVRGRLGFAMAMLASTRRAVPTRGWRAAGDGARGPAVLLEGCVMRGLYAHTHAATRRTLAHNGYRMTAARRQGCCGALHAHAGDLEGARALARTNIAAFERAPDATIVTNSAGCGAMLKEYGHLLADDPAWAERAHAVAQRARDVSELLAAAGPRPARGRVRDGAAPVRVTYDAPCHLLHAQRLADPPLAVLRAVGGVELVPLAEADQCCGSAGIYNLIEPETSDAVLAPKLQHVAETGAALVASGNPGCLMQLGAGLARSGLAARVVHPVELLDAAYASAPR</sequence>
<comment type="function">
    <text evidence="6">Component of a complex that catalyzes the oxidation of glycolate to glyoxylate.</text>
</comment>
<comment type="caution">
    <text evidence="8">The sequence shown here is derived from an EMBL/GenBank/DDBJ whole genome shotgun (WGS) entry which is preliminary data.</text>
</comment>
<dbReference type="InterPro" id="IPR009051">
    <property type="entry name" value="Helical_ferredxn"/>
</dbReference>
<dbReference type="Pfam" id="PF02754">
    <property type="entry name" value="CCG"/>
    <property type="match status" value="2"/>
</dbReference>
<comment type="catalytic activity">
    <reaction evidence="6">
        <text>(R)-lactate + A = pyruvate + AH2</text>
        <dbReference type="Rhea" id="RHEA:15089"/>
        <dbReference type="ChEBI" id="CHEBI:13193"/>
        <dbReference type="ChEBI" id="CHEBI:15361"/>
        <dbReference type="ChEBI" id="CHEBI:16004"/>
        <dbReference type="ChEBI" id="CHEBI:17499"/>
    </reaction>
</comment>
<keyword evidence="3" id="KW-0677">Repeat</keyword>
<dbReference type="InterPro" id="IPR017900">
    <property type="entry name" value="4Fe4S_Fe_S_CS"/>
</dbReference>
<dbReference type="EC" id="1.1.99.14" evidence="6"/>
<evidence type="ECO:0000259" key="7">
    <source>
        <dbReference type="PROSITE" id="PS51379"/>
    </source>
</evidence>
<evidence type="ECO:0000256" key="2">
    <source>
        <dbReference type="ARBA" id="ARBA00022723"/>
    </source>
</evidence>
<dbReference type="PIRSF" id="PIRSF000139">
    <property type="entry name" value="Glc_ox_4Fe-4S"/>
    <property type="match status" value="1"/>
</dbReference>
<dbReference type="GO" id="GO:0019154">
    <property type="term" value="F:glycolate dehydrogenase activity"/>
    <property type="evidence" value="ECO:0007669"/>
    <property type="project" value="UniProtKB-EC"/>
</dbReference>
<dbReference type="PROSITE" id="PS00198">
    <property type="entry name" value="4FE4S_FER_1"/>
    <property type="match status" value="1"/>
</dbReference>
<feature type="domain" description="4Fe-4S ferredoxin-type" evidence="7">
    <location>
        <begin position="20"/>
        <end position="48"/>
    </location>
</feature>
<comment type="cofactor">
    <cofactor evidence="6">
        <name>[4Fe-4S] cluster</name>
        <dbReference type="ChEBI" id="CHEBI:49883"/>
    </cofactor>
    <text evidence="6">Binds 2 [4Fe-4S] clusters.</text>
</comment>
<dbReference type="RefSeq" id="WP_284352854.1">
    <property type="nucleotide sequence ID" value="NZ_BRXS01000010.1"/>
</dbReference>
<dbReference type="GO" id="GO:0051539">
    <property type="term" value="F:4 iron, 4 sulfur cluster binding"/>
    <property type="evidence" value="ECO:0007669"/>
    <property type="project" value="UniProtKB-UniRule"/>
</dbReference>
<comment type="catalytic activity">
    <reaction evidence="6">
        <text>glycolate + A = glyoxylate + AH2</text>
        <dbReference type="Rhea" id="RHEA:21264"/>
        <dbReference type="ChEBI" id="CHEBI:13193"/>
        <dbReference type="ChEBI" id="CHEBI:17499"/>
        <dbReference type="ChEBI" id="CHEBI:29805"/>
        <dbReference type="ChEBI" id="CHEBI:36655"/>
        <dbReference type="EC" id="1.1.99.14"/>
    </reaction>
</comment>
<evidence type="ECO:0000256" key="5">
    <source>
        <dbReference type="ARBA" id="ARBA00023014"/>
    </source>
</evidence>
<protein>
    <recommendedName>
        <fullName evidence="6">Glycolate oxidase iron-sulfur subunit</fullName>
        <ecNumber evidence="6">1.1.99.14</ecNumber>
    </recommendedName>
</protein>
<keyword evidence="6" id="KW-0813">Transport</keyword>
<evidence type="ECO:0000313" key="8">
    <source>
        <dbReference type="EMBL" id="GLC28456.1"/>
    </source>
</evidence>
<dbReference type="PROSITE" id="PS51379">
    <property type="entry name" value="4FE4S_FER_2"/>
    <property type="match status" value="2"/>
</dbReference>
<dbReference type="PANTHER" id="PTHR32479">
    <property type="entry name" value="GLYCOLATE OXIDASE IRON-SULFUR SUBUNIT"/>
    <property type="match status" value="1"/>
</dbReference>
<dbReference type="AlphaFoldDB" id="A0AA37QEP6"/>
<dbReference type="PANTHER" id="PTHR32479:SF17">
    <property type="entry name" value="GLYCOLATE OXIDASE IRON-SULFUR SUBUNIT"/>
    <property type="match status" value="1"/>
</dbReference>
<dbReference type="InterPro" id="IPR012257">
    <property type="entry name" value="Glc_ox_4Fe-4S"/>
</dbReference>
<dbReference type="Proteomes" id="UP001161325">
    <property type="component" value="Unassembled WGS sequence"/>
</dbReference>
<dbReference type="SUPFAM" id="SSF46548">
    <property type="entry name" value="alpha-helical ferredoxin"/>
    <property type="match status" value="1"/>
</dbReference>
<dbReference type="Pfam" id="PF13183">
    <property type="entry name" value="Fer4_8"/>
    <property type="match status" value="1"/>
</dbReference>
<keyword evidence="1 6" id="KW-0004">4Fe-4S</keyword>
<keyword evidence="2 6" id="KW-0479">Metal-binding</keyword>
<dbReference type="Gene3D" id="1.10.1060.10">
    <property type="entry name" value="Alpha-helical ferredoxin"/>
    <property type="match status" value="1"/>
</dbReference>
<evidence type="ECO:0000313" key="9">
    <source>
        <dbReference type="Proteomes" id="UP001161325"/>
    </source>
</evidence>